<dbReference type="EMBL" id="JAOL01000139">
    <property type="protein sequence ID" value="EUA88428.1"/>
    <property type="molecule type" value="Genomic_DNA"/>
</dbReference>
<reference evidence="2 3" key="1">
    <citation type="submission" date="2014-01" db="EMBL/GenBank/DDBJ databases">
        <authorList>
            <person name="Dobos K."/>
            <person name="Lenaerts A."/>
            <person name="Ordway D."/>
            <person name="DeGroote M.A."/>
            <person name="Parker T."/>
            <person name="Sizemore C."/>
            <person name="Tallon L.J."/>
            <person name="Sadzewicz L.K."/>
            <person name="Sengamalay N."/>
            <person name="Fraser C.M."/>
            <person name="Hine E."/>
            <person name="Shefchek K.A."/>
            <person name="Das S.P."/>
            <person name="Tettelin H."/>
        </authorList>
    </citation>
    <scope>NUCLEOTIDE SEQUENCE [LARGE SCALE GENOMIC DNA]</scope>
    <source>
        <strain evidence="2 3">Harvey</strain>
    </source>
</reference>
<dbReference type="InterPro" id="IPR059106">
    <property type="entry name" value="WHD_MalT"/>
</dbReference>
<feature type="domain" description="MalT-like winged helix" evidence="1">
    <location>
        <begin position="7"/>
        <end position="42"/>
    </location>
</feature>
<dbReference type="Proteomes" id="UP000020681">
    <property type="component" value="Unassembled WGS sequence"/>
</dbReference>
<sequence length="608" mass="64899">MIGDFLAENVLASLEPEIVDFVLATSIPERICADLASALAQVPGPSVAGAGRPAWPVSAAGRRGTGLVSLPPDVRRVSAPPARARRSAAVAQLHRTAALWLKEHDRLHDAVKHALAAGDPALAVDFVEDDETNLLEQSNLTTLLEIVKKLPPRLIVSRERLQLAIAWANILLQRKVPADAALNLFTKALDHADPATQADLRVEADVLQAVADTFADRIDRVDTLVAEALSRPQTFHPRVPAVAGNVSAFAALYRFQFDQVRRLLAWATPYREMMGPFVAVYARCYLGLAAKFALDIATAVAEFRRAVEIAQSCGTNSNATRIAGAFLGEMLRDVGELTEAKLLLDESYRLGPEGGGVDYLVARFVAGARVNAAHGDCAAAAERLEAGMAVADQLHPPRLSAAINHERVRLGIGLSPPVSARLRDTRHNSSDDGIVTLTYELDEASAIRLLSAGGSEQDRADAHRRARDLLTGIDATLRPWAAMRAQLLLAETLRAAGLQPDPESAGLAQRCNELGLVRLAVEAGLTQFRDLVSGPGFRRRPGCCSPEKRRLDIDDAVAAGRVGHRLVRASEREIEVPGTGAGLGIGDQCPDIVSGTDGHTAVGGVDFG</sequence>
<keyword evidence="3" id="KW-1185">Reference proteome</keyword>
<gene>
    <name evidence="2" type="ORF">I551_5050</name>
</gene>
<organism evidence="2 3">
    <name type="scientific">Mycobacterium ulcerans str. Harvey</name>
    <dbReference type="NCBI Taxonomy" id="1299332"/>
    <lineage>
        <taxon>Bacteria</taxon>
        <taxon>Bacillati</taxon>
        <taxon>Actinomycetota</taxon>
        <taxon>Actinomycetes</taxon>
        <taxon>Mycobacteriales</taxon>
        <taxon>Mycobacteriaceae</taxon>
        <taxon>Mycobacterium</taxon>
        <taxon>Mycobacterium ulcerans group</taxon>
    </lineage>
</organism>
<dbReference type="Pfam" id="PF25873">
    <property type="entry name" value="WHD_MalT"/>
    <property type="match status" value="1"/>
</dbReference>
<keyword evidence="2" id="KW-0808">Transferase</keyword>
<protein>
    <submittedName>
        <fullName evidence="2">Serine/threonine-kinase pknK domain protein</fullName>
        <ecNumber evidence="2">2.7.11.1</ecNumber>
    </submittedName>
</protein>
<name>A0ABP3AAJ2_MYCUL</name>
<dbReference type="EC" id="2.7.11.1" evidence="2"/>
<evidence type="ECO:0000259" key="1">
    <source>
        <dbReference type="Pfam" id="PF25873"/>
    </source>
</evidence>
<accession>A0ABP3AAJ2</accession>
<dbReference type="GO" id="GO:0004674">
    <property type="term" value="F:protein serine/threonine kinase activity"/>
    <property type="evidence" value="ECO:0007669"/>
    <property type="project" value="UniProtKB-EC"/>
</dbReference>
<proteinExistence type="predicted"/>
<comment type="caution">
    <text evidence="2">The sequence shown here is derived from an EMBL/GenBank/DDBJ whole genome shotgun (WGS) entry which is preliminary data.</text>
</comment>
<evidence type="ECO:0000313" key="3">
    <source>
        <dbReference type="Proteomes" id="UP000020681"/>
    </source>
</evidence>
<evidence type="ECO:0000313" key="2">
    <source>
        <dbReference type="EMBL" id="EUA88428.1"/>
    </source>
</evidence>